<accession>A0ABS2IJP2</accession>
<evidence type="ECO:0000313" key="4">
    <source>
        <dbReference type="Proteomes" id="UP000717995"/>
    </source>
</evidence>
<gene>
    <name evidence="3" type="ORF">JQX08_20890</name>
</gene>
<dbReference type="EMBL" id="JAFEUP010000007">
    <property type="protein sequence ID" value="MBM7063182.1"/>
    <property type="molecule type" value="Genomic_DNA"/>
</dbReference>
<keyword evidence="2" id="KW-0732">Signal</keyword>
<evidence type="ECO:0000256" key="2">
    <source>
        <dbReference type="SAM" id="SignalP"/>
    </source>
</evidence>
<comment type="caution">
    <text evidence="3">The sequence shown here is derived from an EMBL/GenBank/DDBJ whole genome shotgun (WGS) entry which is preliminary data.</text>
</comment>
<keyword evidence="4" id="KW-1185">Reference proteome</keyword>
<evidence type="ECO:0000313" key="3">
    <source>
        <dbReference type="EMBL" id="MBM7063182.1"/>
    </source>
</evidence>
<feature type="compositionally biased region" description="Low complexity" evidence="1">
    <location>
        <begin position="33"/>
        <end position="48"/>
    </location>
</feature>
<evidence type="ECO:0000256" key="1">
    <source>
        <dbReference type="SAM" id="MobiDB-lite"/>
    </source>
</evidence>
<protein>
    <submittedName>
        <fullName evidence="3">Uncharacterized protein</fullName>
    </submittedName>
</protein>
<sequence>MRTALSTLAMTLLVSQGVVADDNSNLAVASGHARPQAQPAKPAPANTPLVAKSSVKRDAGSR</sequence>
<dbReference type="Proteomes" id="UP000717995">
    <property type="component" value="Unassembled WGS sequence"/>
</dbReference>
<name>A0ABS2IJP2_9GAMM</name>
<feature type="signal peptide" evidence="2">
    <location>
        <begin position="1"/>
        <end position="20"/>
    </location>
</feature>
<reference evidence="3 4" key="1">
    <citation type="submission" date="2021-02" db="EMBL/GenBank/DDBJ databases">
        <authorList>
            <person name="Lee D.-H."/>
        </authorList>
    </citation>
    <scope>NUCLEOTIDE SEQUENCE [LARGE SCALE GENOMIC DNA]</scope>
    <source>
        <strain evidence="3 4">UL073</strain>
    </source>
</reference>
<feature type="region of interest" description="Disordered" evidence="1">
    <location>
        <begin position="27"/>
        <end position="62"/>
    </location>
</feature>
<feature type="chain" id="PRO_5046345897" evidence="2">
    <location>
        <begin position="21"/>
        <end position="62"/>
    </location>
</feature>
<dbReference type="RefSeq" id="WP_205350361.1">
    <property type="nucleotide sequence ID" value="NZ_JAFEUP010000007.1"/>
</dbReference>
<organism evidence="3 4">
    <name type="scientific">Zestomonas insulae</name>
    <dbReference type="NCBI Taxonomy" id="2809017"/>
    <lineage>
        <taxon>Bacteria</taxon>
        <taxon>Pseudomonadati</taxon>
        <taxon>Pseudomonadota</taxon>
        <taxon>Gammaproteobacteria</taxon>
        <taxon>Pseudomonadales</taxon>
        <taxon>Pseudomonadaceae</taxon>
        <taxon>Zestomonas</taxon>
    </lineage>
</organism>
<proteinExistence type="predicted"/>